<gene>
    <name evidence="3" type="ORF">Q31b_40530</name>
</gene>
<comment type="caution">
    <text evidence="3">The sequence shown here is derived from an EMBL/GenBank/DDBJ whole genome shotgun (WGS) entry which is preliminary data.</text>
</comment>
<organism evidence="3 4">
    <name type="scientific">Novipirellula aureliae</name>
    <dbReference type="NCBI Taxonomy" id="2527966"/>
    <lineage>
        <taxon>Bacteria</taxon>
        <taxon>Pseudomonadati</taxon>
        <taxon>Planctomycetota</taxon>
        <taxon>Planctomycetia</taxon>
        <taxon>Pirellulales</taxon>
        <taxon>Pirellulaceae</taxon>
        <taxon>Novipirellula</taxon>
    </lineage>
</organism>
<protein>
    <submittedName>
        <fullName evidence="3">Uncharacterized protein</fullName>
    </submittedName>
</protein>
<dbReference type="EMBL" id="SJPY01000006">
    <property type="protein sequence ID" value="TWU38975.1"/>
    <property type="molecule type" value="Genomic_DNA"/>
</dbReference>
<sequence length="421" mass="47548">MPANNPQALEEVRRYIDLATTSHKEIVMYDMCYGRFSDRPYAWPELETAMLLVRLYAAGEILFMRVGDAIKHDDLNSALSETKNWRKITVVRKVTAKIEDVKKARELGKEVFHEMGPETEDGLYAFLRKKLEHQQSSLKRYSELAEDGRYPGKETIGDSLSTIKSLLMVDESNRFLERFNENKDSLLQLSDDFSDLEHFFESQKPTWDKMLKAEQQFNLNQRQLEQDADAKKALDRLKVIRTAAEPYGMVQEVSPLVLTVQQVNDKLVSQQREKSLGQIETQIQAIRQELAAAGDDPGLSSSCLKPLESVKSQVTGQTSLAHITQAETDAVNLKDAAIAKIGDFLAQQVTKKATVVAEDGSKKGGGVGIVTPKFKKPKVVHPKTLTTKTYLETQEDIDEFLTALRKELEAAINNDERIEIR</sequence>
<feature type="domain" description="Probable ATP-binding protein BrxC winged helix-turn-helix" evidence="1">
    <location>
        <begin position="3"/>
        <end position="93"/>
    </location>
</feature>
<evidence type="ECO:0000313" key="4">
    <source>
        <dbReference type="Proteomes" id="UP000315471"/>
    </source>
</evidence>
<dbReference type="RefSeq" id="WP_146601256.1">
    <property type="nucleotide sequence ID" value="NZ_SJPY01000006.1"/>
</dbReference>
<dbReference type="OrthoDB" id="3201900at2"/>
<dbReference type="Pfam" id="PF25791">
    <property type="entry name" value="WHD_BREX_BrxC"/>
    <property type="match status" value="1"/>
</dbReference>
<dbReference type="AlphaFoldDB" id="A0A5C6DRW8"/>
<accession>A0A5C6DRW8</accession>
<feature type="domain" description="Probable ATP-binding protein BrxC alpha-helical" evidence="2">
    <location>
        <begin position="101"/>
        <end position="220"/>
    </location>
</feature>
<dbReference type="Pfam" id="PF25792">
    <property type="entry name" value="BREX_BrxC_helical"/>
    <property type="match status" value="1"/>
</dbReference>
<proteinExistence type="predicted"/>
<dbReference type="Proteomes" id="UP000315471">
    <property type="component" value="Unassembled WGS sequence"/>
</dbReference>
<evidence type="ECO:0000313" key="3">
    <source>
        <dbReference type="EMBL" id="TWU38975.1"/>
    </source>
</evidence>
<evidence type="ECO:0000259" key="1">
    <source>
        <dbReference type="Pfam" id="PF25791"/>
    </source>
</evidence>
<dbReference type="InterPro" id="IPR058038">
    <property type="entry name" value="BREX_BrxC_wHTH"/>
</dbReference>
<keyword evidence="4" id="KW-1185">Reference proteome</keyword>
<evidence type="ECO:0000259" key="2">
    <source>
        <dbReference type="Pfam" id="PF25792"/>
    </source>
</evidence>
<reference evidence="3 4" key="1">
    <citation type="submission" date="2019-02" db="EMBL/GenBank/DDBJ databases">
        <title>Deep-cultivation of Planctomycetes and their phenomic and genomic characterization uncovers novel biology.</title>
        <authorList>
            <person name="Wiegand S."/>
            <person name="Jogler M."/>
            <person name="Boedeker C."/>
            <person name="Pinto D."/>
            <person name="Vollmers J."/>
            <person name="Rivas-Marin E."/>
            <person name="Kohn T."/>
            <person name="Peeters S.H."/>
            <person name="Heuer A."/>
            <person name="Rast P."/>
            <person name="Oberbeckmann S."/>
            <person name="Bunk B."/>
            <person name="Jeske O."/>
            <person name="Meyerdierks A."/>
            <person name="Storesund J.E."/>
            <person name="Kallscheuer N."/>
            <person name="Luecker S."/>
            <person name="Lage O.M."/>
            <person name="Pohl T."/>
            <person name="Merkel B.J."/>
            <person name="Hornburger P."/>
            <person name="Mueller R.-W."/>
            <person name="Bruemmer F."/>
            <person name="Labrenz M."/>
            <person name="Spormann A.M."/>
            <person name="Op Den Camp H."/>
            <person name="Overmann J."/>
            <person name="Amann R."/>
            <person name="Jetten M.S.M."/>
            <person name="Mascher T."/>
            <person name="Medema M.H."/>
            <person name="Devos D.P."/>
            <person name="Kaster A.-K."/>
            <person name="Ovreas L."/>
            <person name="Rohde M."/>
            <person name="Galperin M.Y."/>
            <person name="Jogler C."/>
        </authorList>
    </citation>
    <scope>NUCLEOTIDE SEQUENCE [LARGE SCALE GENOMIC DNA]</scope>
    <source>
        <strain evidence="3 4">Q31b</strain>
    </source>
</reference>
<dbReference type="InterPro" id="IPR058037">
    <property type="entry name" value="BREX_BrxC_helical"/>
</dbReference>
<name>A0A5C6DRW8_9BACT</name>